<sequence length="536" mass="58832">MGYSRLLAKCIIFTFVYELLYCRVRGQPGRFDILLQNAGVASMHTAVTHYNTVIFLDRTNIGSSQINLTNGVCRNNPADRVSTHDCSAHSVVFDIASNTVRPLFIFTDTWCSSGAFLPNGTLLQSGGDFDGFKKVRYFSPCPSTSSCDWIESGKELLAGRWYATNLLLPDLRVITVGGRATFSYEFVPDQGLGQFFLQFLSDTNDEYNDNLYPFVHLLPDNNLFIFANKDSILLNYYTNTVIMRYPTIPGEPRNYPCAGSSVLLPLDSANGYSVAEVLVCGGANKFAFPYPPGQPGASQTCGRMVVTSSNPSWLMQTMPMRRNMGDMVLLPNSKVLIINGAQNGSQGWMDASNPCYNPIIYDPLTSMFEVQVATTIARVYHSTANLLPDGRILVAGSNTHQFYTLTGPFPTELRVEAFSPAYLDPSNNAQRPRFVNYPTVVRFGVSFSVDVAISGQLSSGGIKLNLISAPYTTHSYSQGQRQLKLAGSTTLSKGSSRIYTVTSVVPSAVLAPSTYYMLFALHNGIPSTAVWVLVSF</sequence>
<reference evidence="2" key="1">
    <citation type="journal article" date="2024" name="Proc. Natl. Acad. Sci. U.S.A.">
        <title>Extraordinary preservation of gene collinearity over three hundred million years revealed in homosporous lycophytes.</title>
        <authorList>
            <person name="Li C."/>
            <person name="Wickell D."/>
            <person name="Kuo L.Y."/>
            <person name="Chen X."/>
            <person name="Nie B."/>
            <person name="Liao X."/>
            <person name="Peng D."/>
            <person name="Ji J."/>
            <person name="Jenkins J."/>
            <person name="Williams M."/>
            <person name="Shu S."/>
            <person name="Plott C."/>
            <person name="Barry K."/>
            <person name="Rajasekar S."/>
            <person name="Grimwood J."/>
            <person name="Han X."/>
            <person name="Sun S."/>
            <person name="Hou Z."/>
            <person name="He W."/>
            <person name="Dai G."/>
            <person name="Sun C."/>
            <person name="Schmutz J."/>
            <person name="Leebens-Mack J.H."/>
            <person name="Li F.W."/>
            <person name="Wang L."/>
        </authorList>
    </citation>
    <scope>NUCLEOTIDE SEQUENCE [LARGE SCALE GENOMIC DNA]</scope>
    <source>
        <strain evidence="2">cv. PW_Plant_1</strain>
    </source>
</reference>
<protein>
    <submittedName>
        <fullName evidence="1">Uncharacterized protein</fullName>
    </submittedName>
</protein>
<accession>A0ACC2CN04</accession>
<proteinExistence type="predicted"/>
<gene>
    <name evidence="1" type="ORF">O6H91_09G036300</name>
</gene>
<dbReference type="EMBL" id="CM055100">
    <property type="protein sequence ID" value="KAJ7543396.1"/>
    <property type="molecule type" value="Genomic_DNA"/>
</dbReference>
<evidence type="ECO:0000313" key="1">
    <source>
        <dbReference type="EMBL" id="KAJ7543396.1"/>
    </source>
</evidence>
<name>A0ACC2CN04_DIPCM</name>
<dbReference type="Proteomes" id="UP001162992">
    <property type="component" value="Chromosome 9"/>
</dbReference>
<organism evidence="1 2">
    <name type="scientific">Diphasiastrum complanatum</name>
    <name type="common">Issler's clubmoss</name>
    <name type="synonym">Lycopodium complanatum</name>
    <dbReference type="NCBI Taxonomy" id="34168"/>
    <lineage>
        <taxon>Eukaryota</taxon>
        <taxon>Viridiplantae</taxon>
        <taxon>Streptophyta</taxon>
        <taxon>Embryophyta</taxon>
        <taxon>Tracheophyta</taxon>
        <taxon>Lycopodiopsida</taxon>
        <taxon>Lycopodiales</taxon>
        <taxon>Lycopodiaceae</taxon>
        <taxon>Lycopodioideae</taxon>
        <taxon>Diphasiastrum</taxon>
    </lineage>
</organism>
<keyword evidence="2" id="KW-1185">Reference proteome</keyword>
<evidence type="ECO:0000313" key="2">
    <source>
        <dbReference type="Proteomes" id="UP001162992"/>
    </source>
</evidence>
<comment type="caution">
    <text evidence="1">The sequence shown here is derived from an EMBL/GenBank/DDBJ whole genome shotgun (WGS) entry which is preliminary data.</text>
</comment>